<reference evidence="1" key="1">
    <citation type="journal article" date="2022" name="bioRxiv">
        <title>Sequencing and chromosome-scale assembly of the giantPleurodeles waltlgenome.</title>
        <authorList>
            <person name="Brown T."/>
            <person name="Elewa A."/>
            <person name="Iarovenko S."/>
            <person name="Subramanian E."/>
            <person name="Araus A.J."/>
            <person name="Petzold A."/>
            <person name="Susuki M."/>
            <person name="Suzuki K.-i.T."/>
            <person name="Hayashi T."/>
            <person name="Toyoda A."/>
            <person name="Oliveira C."/>
            <person name="Osipova E."/>
            <person name="Leigh N.D."/>
            <person name="Simon A."/>
            <person name="Yun M.H."/>
        </authorList>
    </citation>
    <scope>NUCLEOTIDE SEQUENCE</scope>
    <source>
        <strain evidence="1">20211129_DDA</strain>
        <tissue evidence="1">Liver</tissue>
    </source>
</reference>
<evidence type="ECO:0000313" key="1">
    <source>
        <dbReference type="EMBL" id="KAJ1137565.1"/>
    </source>
</evidence>
<proteinExistence type="predicted"/>
<dbReference type="AlphaFoldDB" id="A0AAV7QBJ4"/>
<protein>
    <submittedName>
        <fullName evidence="1">Uncharacterized protein</fullName>
    </submittedName>
</protein>
<comment type="caution">
    <text evidence="1">The sequence shown here is derived from an EMBL/GenBank/DDBJ whole genome shotgun (WGS) entry which is preliminary data.</text>
</comment>
<accession>A0AAV7QBJ4</accession>
<name>A0AAV7QBJ4_PLEWA</name>
<gene>
    <name evidence="1" type="ORF">NDU88_003963</name>
</gene>
<dbReference type="Proteomes" id="UP001066276">
    <property type="component" value="Chromosome 6"/>
</dbReference>
<organism evidence="1 2">
    <name type="scientific">Pleurodeles waltl</name>
    <name type="common">Iberian ribbed newt</name>
    <dbReference type="NCBI Taxonomy" id="8319"/>
    <lineage>
        <taxon>Eukaryota</taxon>
        <taxon>Metazoa</taxon>
        <taxon>Chordata</taxon>
        <taxon>Craniata</taxon>
        <taxon>Vertebrata</taxon>
        <taxon>Euteleostomi</taxon>
        <taxon>Amphibia</taxon>
        <taxon>Batrachia</taxon>
        <taxon>Caudata</taxon>
        <taxon>Salamandroidea</taxon>
        <taxon>Salamandridae</taxon>
        <taxon>Pleurodelinae</taxon>
        <taxon>Pleurodeles</taxon>
    </lineage>
</organism>
<dbReference type="EMBL" id="JANPWB010000010">
    <property type="protein sequence ID" value="KAJ1137565.1"/>
    <property type="molecule type" value="Genomic_DNA"/>
</dbReference>
<sequence length="163" mass="17518">MEARGQGCQKRPLRSRGGPRSRITVLWIALVGPRWGATLWQGEVAGGEDRFLGASLEPLSWTSPRLPLLPFLRGVSCEELMDSLTDSSRSRLLRCLPCPRHSHQGTVAGARESTGAGVAPRPTLGGSSQCCFQVSAHASGSVTAKTRTPKTIDLATKQNKNKQ</sequence>
<keyword evidence="2" id="KW-1185">Reference proteome</keyword>
<evidence type="ECO:0000313" key="2">
    <source>
        <dbReference type="Proteomes" id="UP001066276"/>
    </source>
</evidence>